<dbReference type="GO" id="GO:0005737">
    <property type="term" value="C:cytoplasm"/>
    <property type="evidence" value="ECO:0007669"/>
    <property type="project" value="TreeGrafter"/>
</dbReference>
<evidence type="ECO:0000313" key="5">
    <source>
        <dbReference type="EMBL" id="OGG02361.1"/>
    </source>
</evidence>
<protein>
    <recommendedName>
        <fullName evidence="2">GTP cyclohydrolase 1 type 2 homolog</fullName>
    </recommendedName>
</protein>
<feature type="binding site" evidence="4">
    <location>
        <position position="222"/>
    </location>
    <ligand>
        <name>a divalent metal cation</name>
        <dbReference type="ChEBI" id="CHEBI:60240"/>
        <label>1</label>
    </ligand>
</feature>
<feature type="binding site" evidence="4">
    <location>
        <position position="104"/>
    </location>
    <ligand>
        <name>a divalent metal cation</name>
        <dbReference type="ChEBI" id="CHEBI:60240"/>
        <label>1</label>
    </ligand>
</feature>
<comment type="similarity">
    <text evidence="1">Belongs to the GTP cyclohydrolase I type 2/NIF3 family.</text>
</comment>
<feature type="binding site" evidence="4">
    <location>
        <position position="67"/>
    </location>
    <ligand>
        <name>a divalent metal cation</name>
        <dbReference type="ChEBI" id="CHEBI:60240"/>
        <label>1</label>
    </ligand>
</feature>
<dbReference type="STRING" id="1817867.A3F83_10655"/>
<evidence type="ECO:0000313" key="6">
    <source>
        <dbReference type="Proteomes" id="UP000179129"/>
    </source>
</evidence>
<dbReference type="PANTHER" id="PTHR13799">
    <property type="entry name" value="NGG1 INTERACTING FACTOR 3"/>
    <property type="match status" value="1"/>
</dbReference>
<sequence>MTVSLAELVQYLDELLEISQWEKLDSSLNGLQVEGGRKVGKIAFAVDACEQTFQSSRDLGVQMLITHHGLFWGKPLPLTGTHRARLKLLLESDISLYAAHLPLDFHPLIGHNACIARGLGLENKGPLTQESGLEIGTLARPQAPLEFSEFVRRVDRLLDTSSRSLPFGPARIDKVGIISGHGSKVLDEALSARIDTFLTGESSHTFYHFAREFGLNVVFAGHYATEVPGLKELAGRLEERFGLSTVFIPAPTGF</sequence>
<feature type="binding site" evidence="4">
    <location>
        <position position="226"/>
    </location>
    <ligand>
        <name>a divalent metal cation</name>
        <dbReference type="ChEBI" id="CHEBI:60240"/>
        <label>1</label>
    </ligand>
</feature>
<reference evidence="5 6" key="1">
    <citation type="journal article" date="2016" name="Nat. Commun.">
        <title>Thousands of microbial genomes shed light on interconnected biogeochemical processes in an aquifer system.</title>
        <authorList>
            <person name="Anantharaman K."/>
            <person name="Brown C.T."/>
            <person name="Hug L.A."/>
            <person name="Sharon I."/>
            <person name="Castelle C.J."/>
            <person name="Probst A.J."/>
            <person name="Thomas B.C."/>
            <person name="Singh A."/>
            <person name="Wilkins M.J."/>
            <person name="Karaoz U."/>
            <person name="Brodie E.L."/>
            <person name="Williams K.H."/>
            <person name="Hubbard S.S."/>
            <person name="Banfield J.F."/>
        </authorList>
    </citation>
    <scope>NUCLEOTIDE SEQUENCE [LARGE SCALE GENOMIC DNA]</scope>
</reference>
<dbReference type="PANTHER" id="PTHR13799:SF14">
    <property type="entry name" value="GTP CYCLOHYDROLASE 1 TYPE 2 HOMOLOG"/>
    <property type="match status" value="1"/>
</dbReference>
<dbReference type="Gene3D" id="3.40.1390.30">
    <property type="entry name" value="NIF3 (NGG1p interacting factor 3)-like"/>
    <property type="match status" value="2"/>
</dbReference>
<dbReference type="Proteomes" id="UP000179129">
    <property type="component" value="Unassembled WGS sequence"/>
</dbReference>
<dbReference type="SUPFAM" id="SSF102705">
    <property type="entry name" value="NIF3 (NGG1p interacting factor 3)-like"/>
    <property type="match status" value="1"/>
</dbReference>
<organism evidence="5 6">
    <name type="scientific">Candidatus Glassbacteria bacterium RIFCSPLOWO2_12_FULL_58_11</name>
    <dbReference type="NCBI Taxonomy" id="1817867"/>
    <lineage>
        <taxon>Bacteria</taxon>
        <taxon>Candidatus Glassiibacteriota</taxon>
    </lineage>
</organism>
<evidence type="ECO:0000256" key="1">
    <source>
        <dbReference type="ARBA" id="ARBA00006964"/>
    </source>
</evidence>
<comment type="caution">
    <text evidence="5">The sequence shown here is derived from an EMBL/GenBank/DDBJ whole genome shotgun (WGS) entry which is preliminary data.</text>
</comment>
<accession>A0A1F5YQ87</accession>
<gene>
    <name evidence="5" type="ORF">A3F83_10655</name>
</gene>
<dbReference type="Pfam" id="PF01784">
    <property type="entry name" value="DUF34_NIF3"/>
    <property type="match status" value="1"/>
</dbReference>
<name>A0A1F5YQ87_9BACT</name>
<evidence type="ECO:0000256" key="2">
    <source>
        <dbReference type="ARBA" id="ARBA00022112"/>
    </source>
</evidence>
<evidence type="ECO:0000256" key="3">
    <source>
        <dbReference type="ARBA" id="ARBA00022723"/>
    </source>
</evidence>
<dbReference type="AlphaFoldDB" id="A0A1F5YQ87"/>
<feature type="binding site" evidence="4">
    <location>
        <position position="68"/>
    </location>
    <ligand>
        <name>a divalent metal cation</name>
        <dbReference type="ChEBI" id="CHEBI:60240"/>
        <label>1</label>
    </ligand>
</feature>
<dbReference type="EMBL" id="MFIX01000186">
    <property type="protein sequence ID" value="OGG02361.1"/>
    <property type="molecule type" value="Genomic_DNA"/>
</dbReference>
<dbReference type="GO" id="GO:0046872">
    <property type="term" value="F:metal ion binding"/>
    <property type="evidence" value="ECO:0007669"/>
    <property type="project" value="UniProtKB-KW"/>
</dbReference>
<keyword evidence="3 4" id="KW-0479">Metal-binding</keyword>
<proteinExistence type="inferred from homology"/>
<dbReference type="InterPro" id="IPR036069">
    <property type="entry name" value="DUF34/NIF3_sf"/>
</dbReference>
<evidence type="ECO:0000256" key="4">
    <source>
        <dbReference type="PIRSR" id="PIRSR602678-1"/>
    </source>
</evidence>
<dbReference type="InterPro" id="IPR002678">
    <property type="entry name" value="DUF34/NIF3"/>
</dbReference>
<dbReference type="FunFam" id="3.40.1390.30:FF:000001">
    <property type="entry name" value="GTP cyclohydrolase 1 type 2"/>
    <property type="match status" value="1"/>
</dbReference>
<dbReference type="NCBIfam" id="TIGR00486">
    <property type="entry name" value="YbgI_SA1388"/>
    <property type="match status" value="1"/>
</dbReference>